<dbReference type="Gene3D" id="1.10.150.240">
    <property type="entry name" value="Putative phosphatase, domain 2"/>
    <property type="match status" value="1"/>
</dbReference>
<dbReference type="InterPro" id="IPR023198">
    <property type="entry name" value="PGP-like_dom2"/>
</dbReference>
<dbReference type="Proteomes" id="UP001501442">
    <property type="component" value="Unassembled WGS sequence"/>
</dbReference>
<sequence length="214" mass="22330">MVRTLRRVLAVGFDLDMTLADTRTGIAAAFERLSAETGVPIDTAAVVSRLGPPLETELAYWYPPEDVPELAARYRAFYGEVAVPRTSPMPGASAAVDAVRARGGRVIVVTAKNQRDAEATVRFLGLNVNAVAGGLFGAGKGSALTEFGATAYAGDHVADIDAARAAGARSVAIATGPYDSEALRAYGADIVLPDLRGFPDTLNELINPGSPSRQ</sequence>
<evidence type="ECO:0000313" key="1">
    <source>
        <dbReference type="EMBL" id="GAA4634212.1"/>
    </source>
</evidence>
<dbReference type="EMBL" id="BAABHK010000013">
    <property type="protein sequence ID" value="GAA4634212.1"/>
    <property type="molecule type" value="Genomic_DNA"/>
</dbReference>
<dbReference type="SFLD" id="SFLDG01129">
    <property type="entry name" value="C1.5:_HAD__Beta-PGM__Phosphata"/>
    <property type="match status" value="1"/>
</dbReference>
<dbReference type="GO" id="GO:0016787">
    <property type="term" value="F:hydrolase activity"/>
    <property type="evidence" value="ECO:0007669"/>
    <property type="project" value="UniProtKB-KW"/>
</dbReference>
<dbReference type="InterPro" id="IPR023214">
    <property type="entry name" value="HAD_sf"/>
</dbReference>
<evidence type="ECO:0000313" key="2">
    <source>
        <dbReference type="Proteomes" id="UP001501442"/>
    </source>
</evidence>
<dbReference type="SUPFAM" id="SSF56784">
    <property type="entry name" value="HAD-like"/>
    <property type="match status" value="1"/>
</dbReference>
<dbReference type="InterPro" id="IPR036412">
    <property type="entry name" value="HAD-like_sf"/>
</dbReference>
<name>A0ABP8UKS9_9ACTN</name>
<protein>
    <submittedName>
        <fullName evidence="1">HAD family hydrolase</fullName>
    </submittedName>
</protein>
<dbReference type="SFLD" id="SFLDS00003">
    <property type="entry name" value="Haloacid_Dehalogenase"/>
    <property type="match status" value="1"/>
</dbReference>
<proteinExistence type="predicted"/>
<organism evidence="1 2">
    <name type="scientific">Actinoallomurus vinaceus</name>
    <dbReference type="NCBI Taxonomy" id="1080074"/>
    <lineage>
        <taxon>Bacteria</taxon>
        <taxon>Bacillati</taxon>
        <taxon>Actinomycetota</taxon>
        <taxon>Actinomycetes</taxon>
        <taxon>Streptosporangiales</taxon>
        <taxon>Thermomonosporaceae</taxon>
        <taxon>Actinoallomurus</taxon>
    </lineage>
</organism>
<dbReference type="PANTHER" id="PTHR43434">
    <property type="entry name" value="PHOSPHOGLYCOLATE PHOSPHATASE"/>
    <property type="match status" value="1"/>
</dbReference>
<gene>
    <name evidence="1" type="ORF">GCM10023196_074830</name>
</gene>
<dbReference type="Pfam" id="PF12710">
    <property type="entry name" value="HAD"/>
    <property type="match status" value="1"/>
</dbReference>
<keyword evidence="1" id="KW-0378">Hydrolase</keyword>
<dbReference type="InterPro" id="IPR050155">
    <property type="entry name" value="HAD-like_hydrolase_sf"/>
</dbReference>
<dbReference type="PANTHER" id="PTHR43434:SF1">
    <property type="entry name" value="PHOSPHOGLYCOLATE PHOSPHATASE"/>
    <property type="match status" value="1"/>
</dbReference>
<comment type="caution">
    <text evidence="1">The sequence shown here is derived from an EMBL/GenBank/DDBJ whole genome shotgun (WGS) entry which is preliminary data.</text>
</comment>
<reference evidence="2" key="1">
    <citation type="journal article" date="2019" name="Int. J. Syst. Evol. Microbiol.">
        <title>The Global Catalogue of Microorganisms (GCM) 10K type strain sequencing project: providing services to taxonomists for standard genome sequencing and annotation.</title>
        <authorList>
            <consortium name="The Broad Institute Genomics Platform"/>
            <consortium name="The Broad Institute Genome Sequencing Center for Infectious Disease"/>
            <person name="Wu L."/>
            <person name="Ma J."/>
        </authorList>
    </citation>
    <scope>NUCLEOTIDE SEQUENCE [LARGE SCALE GENOMIC DNA]</scope>
    <source>
        <strain evidence="2">JCM 17939</strain>
    </source>
</reference>
<accession>A0ABP8UKS9</accession>
<dbReference type="Gene3D" id="3.40.50.1000">
    <property type="entry name" value="HAD superfamily/HAD-like"/>
    <property type="match status" value="2"/>
</dbReference>
<keyword evidence="2" id="KW-1185">Reference proteome</keyword>